<dbReference type="InterPro" id="IPR011701">
    <property type="entry name" value="MFS"/>
</dbReference>
<keyword evidence="3 7" id="KW-1133">Transmembrane helix</keyword>
<sequence>MTRINATETTPLIPEIPPEVSDVERNSPDEPNTYSHAFIARVVVALLIGIFTSNADGSLVLATHPVIASEFGKLQDSSWLFISFMLASAASQTIYGKLSDIFGRKTILIFCYGLFAVGCLVLTNFRGAGQSMWQVILGRVISGSGGAGMTTMASVIITELAPLREVASWQSYMNVIATVGRSIGGPLGGFLADTIGWRWSFLGQSPIFAVSMIIAAILLPSTTQTEGATLERIKRIDALGALLLGGSVLAFMVPLEIGGQKIPWSHPLVPILAAAGVILSVAFLLVESRWAKEPIFPLRLLRSGDVTQTYLIAFGQAAAQLGMMYTVPIYFQVTQRVSSTVAGAHLFPAVIGNTVGGIATGLIIKRTGRYRALIIFSAVSSITSYTLMLLRWHGQTNWLESLYVFPGGLGMGIAQSAAFIALQASIDPKDKAAASSGIFLAVTLGSVVGMAGTSAAIQGLLRHDIQQSLSDLGKSQRVIDEVIRKAAESVSYIDEASEPIRKVLVEGYIKGIEYGHGKYLSPYQEVANKSGLSILFSGITLVTALLLKERKL</sequence>
<dbReference type="PROSITE" id="PS50850">
    <property type="entry name" value="MFS"/>
    <property type="match status" value="1"/>
</dbReference>
<evidence type="ECO:0000256" key="3">
    <source>
        <dbReference type="ARBA" id="ARBA00022989"/>
    </source>
</evidence>
<evidence type="ECO:0000313" key="9">
    <source>
        <dbReference type="EMBL" id="TXB98257.1"/>
    </source>
</evidence>
<protein>
    <recommendedName>
        <fullName evidence="8">Major facilitator superfamily (MFS) profile domain-containing protein</fullName>
    </recommendedName>
</protein>
<accession>A0A5C6SJN3</accession>
<dbReference type="Gene3D" id="1.20.1720.10">
    <property type="entry name" value="Multidrug resistance protein D"/>
    <property type="match status" value="1"/>
</dbReference>
<evidence type="ECO:0000256" key="7">
    <source>
        <dbReference type="SAM" id="Phobius"/>
    </source>
</evidence>
<dbReference type="GO" id="GO:0000329">
    <property type="term" value="C:fungal-type vacuole membrane"/>
    <property type="evidence" value="ECO:0007669"/>
    <property type="project" value="TreeGrafter"/>
</dbReference>
<feature type="transmembrane region" description="Helical" evidence="7">
    <location>
        <begin position="530"/>
        <end position="547"/>
    </location>
</feature>
<name>A0A5C6SJN3_FUSOC</name>
<dbReference type="InterPro" id="IPR020846">
    <property type="entry name" value="MFS_dom"/>
</dbReference>
<evidence type="ECO:0000313" key="10">
    <source>
        <dbReference type="Proteomes" id="UP000321331"/>
    </source>
</evidence>
<dbReference type="Proteomes" id="UP000321331">
    <property type="component" value="Unassembled WGS sequence"/>
</dbReference>
<evidence type="ECO:0000256" key="1">
    <source>
        <dbReference type="ARBA" id="ARBA00004141"/>
    </source>
</evidence>
<feature type="transmembrane region" description="Helical" evidence="7">
    <location>
        <begin position="438"/>
        <end position="461"/>
    </location>
</feature>
<keyword evidence="2 7" id="KW-0812">Transmembrane</keyword>
<feature type="transmembrane region" description="Helical" evidence="7">
    <location>
        <begin position="269"/>
        <end position="288"/>
    </location>
</feature>
<dbReference type="EMBL" id="VMNF01000012">
    <property type="protein sequence ID" value="TXB98257.1"/>
    <property type="molecule type" value="Genomic_DNA"/>
</dbReference>
<feature type="transmembrane region" description="Helical" evidence="7">
    <location>
        <begin position="107"/>
        <end position="125"/>
    </location>
</feature>
<dbReference type="AlphaFoldDB" id="A0A5C6SJN3"/>
<dbReference type="GO" id="GO:0015174">
    <property type="term" value="F:basic amino acid transmembrane transporter activity"/>
    <property type="evidence" value="ECO:0007669"/>
    <property type="project" value="TreeGrafter"/>
</dbReference>
<reference evidence="9 10" key="1">
    <citation type="submission" date="2019-07" db="EMBL/GenBank/DDBJ databases">
        <title>The First High-Quality Draft Genome Sequence of the Causal Agent of the Current Panama Disease Epidemic.</title>
        <authorList>
            <person name="Warmington R.J."/>
            <person name="Kay W."/>
            <person name="Jeffries A."/>
            <person name="Bebber D."/>
            <person name="Moore K."/>
            <person name="Studholme D.J."/>
        </authorList>
    </citation>
    <scope>NUCLEOTIDE SEQUENCE [LARGE SCALE GENOMIC DNA]</scope>
    <source>
        <strain evidence="9 10">TR4</strain>
    </source>
</reference>
<evidence type="ECO:0000256" key="4">
    <source>
        <dbReference type="ARBA" id="ARBA00023136"/>
    </source>
</evidence>
<dbReference type="SUPFAM" id="SSF103473">
    <property type="entry name" value="MFS general substrate transporter"/>
    <property type="match status" value="1"/>
</dbReference>
<comment type="caution">
    <text evidence="9">The sequence shown here is derived from an EMBL/GenBank/DDBJ whole genome shotgun (WGS) entry which is preliminary data.</text>
</comment>
<comment type="subcellular location">
    <subcellularLocation>
        <location evidence="1">Membrane</location>
        <topology evidence="1">Multi-pass membrane protein</topology>
    </subcellularLocation>
</comment>
<evidence type="ECO:0000256" key="5">
    <source>
        <dbReference type="ARBA" id="ARBA00023180"/>
    </source>
</evidence>
<dbReference type="Pfam" id="PF07690">
    <property type="entry name" value="MFS_1"/>
    <property type="match status" value="1"/>
</dbReference>
<evidence type="ECO:0000256" key="2">
    <source>
        <dbReference type="ARBA" id="ARBA00022692"/>
    </source>
</evidence>
<feature type="transmembrane region" description="Helical" evidence="7">
    <location>
        <begin position="402"/>
        <end position="426"/>
    </location>
</feature>
<dbReference type="InterPro" id="IPR036259">
    <property type="entry name" value="MFS_trans_sf"/>
</dbReference>
<keyword evidence="5" id="KW-0325">Glycoprotein</keyword>
<evidence type="ECO:0000259" key="8">
    <source>
        <dbReference type="PROSITE" id="PS50850"/>
    </source>
</evidence>
<feature type="transmembrane region" description="Helical" evidence="7">
    <location>
        <begin position="370"/>
        <end position="390"/>
    </location>
</feature>
<keyword evidence="4 7" id="KW-0472">Membrane</keyword>
<gene>
    <name evidence="9" type="ORF">FocTR4_00012448</name>
</gene>
<dbReference type="PANTHER" id="PTHR23501:SF33">
    <property type="entry name" value="MAJOR FACILITATOR SUPERFAMILY (MFS) PROFILE DOMAIN-CONTAINING PROTEIN"/>
    <property type="match status" value="1"/>
</dbReference>
<dbReference type="Gene3D" id="1.20.1250.20">
    <property type="entry name" value="MFS general substrate transporter like domains"/>
    <property type="match status" value="1"/>
</dbReference>
<feature type="transmembrane region" description="Helical" evidence="7">
    <location>
        <begin position="137"/>
        <end position="157"/>
    </location>
</feature>
<proteinExistence type="predicted"/>
<organism evidence="9 10">
    <name type="scientific">Fusarium oxysporum f. sp. cubense</name>
    <dbReference type="NCBI Taxonomy" id="61366"/>
    <lineage>
        <taxon>Eukaryota</taxon>
        <taxon>Fungi</taxon>
        <taxon>Dikarya</taxon>
        <taxon>Ascomycota</taxon>
        <taxon>Pezizomycotina</taxon>
        <taxon>Sordariomycetes</taxon>
        <taxon>Hypocreomycetidae</taxon>
        <taxon>Hypocreales</taxon>
        <taxon>Nectriaceae</taxon>
        <taxon>Fusarium</taxon>
        <taxon>Fusarium oxysporum species complex</taxon>
    </lineage>
</organism>
<dbReference type="PANTHER" id="PTHR23501">
    <property type="entry name" value="MAJOR FACILITATOR SUPERFAMILY"/>
    <property type="match status" value="1"/>
</dbReference>
<feature type="transmembrane region" description="Helical" evidence="7">
    <location>
        <begin position="199"/>
        <end position="219"/>
    </location>
</feature>
<feature type="domain" description="Major facilitator superfamily (MFS) profile" evidence="8">
    <location>
        <begin position="42"/>
        <end position="552"/>
    </location>
</feature>
<evidence type="ECO:0000256" key="6">
    <source>
        <dbReference type="SAM" id="MobiDB-lite"/>
    </source>
</evidence>
<feature type="region of interest" description="Disordered" evidence="6">
    <location>
        <begin position="1"/>
        <end position="27"/>
    </location>
</feature>
<feature type="transmembrane region" description="Helical" evidence="7">
    <location>
        <begin position="239"/>
        <end position="257"/>
    </location>
</feature>
<feature type="transmembrane region" description="Helical" evidence="7">
    <location>
        <begin position="79"/>
        <end position="95"/>
    </location>
</feature>
<feature type="transmembrane region" description="Helical" evidence="7">
    <location>
        <begin position="343"/>
        <end position="363"/>
    </location>
</feature>
<feature type="transmembrane region" description="Helical" evidence="7">
    <location>
        <begin position="309"/>
        <end position="331"/>
    </location>
</feature>